<protein>
    <submittedName>
        <fullName evidence="1">Uncharacterized protein</fullName>
    </submittedName>
</protein>
<organism evidence="1 2">
    <name type="scientific">Chondrus crispus</name>
    <name type="common">Carrageen Irish moss</name>
    <name type="synonym">Polymorpha crispa</name>
    <dbReference type="NCBI Taxonomy" id="2769"/>
    <lineage>
        <taxon>Eukaryota</taxon>
        <taxon>Rhodophyta</taxon>
        <taxon>Florideophyceae</taxon>
        <taxon>Rhodymeniophycidae</taxon>
        <taxon>Gigartinales</taxon>
        <taxon>Gigartinaceae</taxon>
        <taxon>Chondrus</taxon>
    </lineage>
</organism>
<gene>
    <name evidence="1" type="ORF">CHC_T00004753001</name>
</gene>
<dbReference type="AlphaFoldDB" id="R7QFJ5"/>
<reference evidence="2" key="1">
    <citation type="journal article" date="2013" name="Proc. Natl. Acad. Sci. U.S.A.">
        <title>Genome structure and metabolic features in the red seaweed Chondrus crispus shed light on evolution of the Archaeplastida.</title>
        <authorList>
            <person name="Collen J."/>
            <person name="Porcel B."/>
            <person name="Carre W."/>
            <person name="Ball S.G."/>
            <person name="Chaparro C."/>
            <person name="Tonon T."/>
            <person name="Barbeyron T."/>
            <person name="Michel G."/>
            <person name="Noel B."/>
            <person name="Valentin K."/>
            <person name="Elias M."/>
            <person name="Artiguenave F."/>
            <person name="Arun A."/>
            <person name="Aury J.M."/>
            <person name="Barbosa-Neto J.F."/>
            <person name="Bothwell J.H."/>
            <person name="Bouget F.Y."/>
            <person name="Brillet L."/>
            <person name="Cabello-Hurtado F."/>
            <person name="Capella-Gutierrez S."/>
            <person name="Charrier B."/>
            <person name="Cladiere L."/>
            <person name="Cock J.M."/>
            <person name="Coelho S.M."/>
            <person name="Colleoni C."/>
            <person name="Czjzek M."/>
            <person name="Da Silva C."/>
            <person name="Delage L."/>
            <person name="Denoeud F."/>
            <person name="Deschamps P."/>
            <person name="Dittami S.M."/>
            <person name="Gabaldon T."/>
            <person name="Gachon C.M."/>
            <person name="Groisillier A."/>
            <person name="Herve C."/>
            <person name="Jabbari K."/>
            <person name="Katinka M."/>
            <person name="Kloareg B."/>
            <person name="Kowalczyk N."/>
            <person name="Labadie K."/>
            <person name="Leblanc C."/>
            <person name="Lopez P.J."/>
            <person name="McLachlan D.H."/>
            <person name="Meslet-Cladiere L."/>
            <person name="Moustafa A."/>
            <person name="Nehr Z."/>
            <person name="Nyvall Collen P."/>
            <person name="Panaud O."/>
            <person name="Partensky F."/>
            <person name="Poulain J."/>
            <person name="Rensing S.A."/>
            <person name="Rousvoal S."/>
            <person name="Samson G."/>
            <person name="Symeonidi A."/>
            <person name="Weissenbach J."/>
            <person name="Zambounis A."/>
            <person name="Wincker P."/>
            <person name="Boyen C."/>
        </authorList>
    </citation>
    <scope>NUCLEOTIDE SEQUENCE [LARGE SCALE GENOMIC DNA]</scope>
    <source>
        <strain evidence="2">cv. Stackhouse</strain>
    </source>
</reference>
<dbReference type="Gramene" id="CDF36508">
    <property type="protein sequence ID" value="CDF36508"/>
    <property type="gene ID" value="CHC_T00004753001"/>
</dbReference>
<proteinExistence type="predicted"/>
<dbReference type="GeneID" id="17324042"/>
<evidence type="ECO:0000313" key="1">
    <source>
        <dbReference type="EMBL" id="CDF36508.1"/>
    </source>
</evidence>
<name>R7QFJ5_CHOCR</name>
<dbReference type="KEGG" id="ccp:CHC_T00004753001"/>
<evidence type="ECO:0000313" key="2">
    <source>
        <dbReference type="Proteomes" id="UP000012073"/>
    </source>
</evidence>
<dbReference type="RefSeq" id="XP_005716327.1">
    <property type="nucleotide sequence ID" value="XM_005716270.1"/>
</dbReference>
<sequence length="35" mass="4013">MTPAEDFFVTTSKRTYACSGVRVQQSQPLFKNCDR</sequence>
<dbReference type="EMBL" id="HG001781">
    <property type="protein sequence ID" value="CDF36508.1"/>
    <property type="molecule type" value="Genomic_DNA"/>
</dbReference>
<dbReference type="Proteomes" id="UP000012073">
    <property type="component" value="Unassembled WGS sequence"/>
</dbReference>
<accession>R7QFJ5</accession>
<keyword evidence="2" id="KW-1185">Reference proteome</keyword>